<dbReference type="Proteomes" id="UP000597656">
    <property type="component" value="Unassembled WGS sequence"/>
</dbReference>
<dbReference type="EMBL" id="BMNC01000019">
    <property type="protein sequence ID" value="GGN23814.1"/>
    <property type="molecule type" value="Genomic_DNA"/>
</dbReference>
<accession>A0ABQ2INS8</accession>
<keyword evidence="2" id="KW-1185">Reference proteome</keyword>
<comment type="caution">
    <text evidence="1">The sequence shown here is derived from an EMBL/GenBank/DDBJ whole genome shotgun (WGS) entry which is preliminary data.</text>
</comment>
<sequence>MPGMSACRRNRGVYKVDGDHFDDGYCRAYGFKRGYGRAHNGKGGGRVRRRLIRRRENVIWRRGNNC</sequence>
<evidence type="ECO:0000313" key="1">
    <source>
        <dbReference type="EMBL" id="GGN23814.1"/>
    </source>
</evidence>
<reference evidence="2" key="1">
    <citation type="journal article" date="2019" name="Int. J. Syst. Evol. Microbiol.">
        <title>The Global Catalogue of Microorganisms (GCM) 10K type strain sequencing project: providing services to taxonomists for standard genome sequencing and annotation.</title>
        <authorList>
            <consortium name="The Broad Institute Genomics Platform"/>
            <consortium name="The Broad Institute Genome Sequencing Center for Infectious Disease"/>
            <person name="Wu L."/>
            <person name="Ma J."/>
        </authorList>
    </citation>
    <scope>NUCLEOTIDE SEQUENCE [LARGE SCALE GENOMIC DNA]</scope>
    <source>
        <strain evidence="2">CGMCC 4.7319</strain>
    </source>
</reference>
<evidence type="ECO:0000313" key="2">
    <source>
        <dbReference type="Proteomes" id="UP000597656"/>
    </source>
</evidence>
<protein>
    <submittedName>
        <fullName evidence="1">Uncharacterized protein</fullName>
    </submittedName>
</protein>
<gene>
    <name evidence="1" type="ORF">GCM10011609_76870</name>
</gene>
<organism evidence="1 2">
    <name type="scientific">Lentzea pudingi</name>
    <dbReference type="NCBI Taxonomy" id="1789439"/>
    <lineage>
        <taxon>Bacteria</taxon>
        <taxon>Bacillati</taxon>
        <taxon>Actinomycetota</taxon>
        <taxon>Actinomycetes</taxon>
        <taxon>Pseudonocardiales</taxon>
        <taxon>Pseudonocardiaceae</taxon>
        <taxon>Lentzea</taxon>
    </lineage>
</organism>
<name>A0ABQ2INS8_9PSEU</name>
<proteinExistence type="predicted"/>